<protein>
    <recommendedName>
        <fullName evidence="3">Neutral ceramidase</fullName>
        <ecNumber evidence="3">3.5.1.23</ecNumber>
    </recommendedName>
</protein>
<dbReference type="KEGG" id="achi:CDG60_15065"/>
<evidence type="ECO:0000313" key="6">
    <source>
        <dbReference type="Proteomes" id="UP000263753"/>
    </source>
</evidence>
<feature type="binding site" evidence="2">
    <location>
        <position position="93"/>
    </location>
    <ligand>
        <name>Zn(2+)</name>
        <dbReference type="ChEBI" id="CHEBI:29105"/>
    </ligand>
</feature>
<comment type="similarity">
    <text evidence="3">Belongs to the neutral ceramidase family.</text>
</comment>
<organism evidence="5 6">
    <name type="scientific">Acinetobacter chinensis</name>
    <dbReference type="NCBI Taxonomy" id="2004650"/>
    <lineage>
        <taxon>Bacteria</taxon>
        <taxon>Pseudomonadati</taxon>
        <taxon>Pseudomonadota</taxon>
        <taxon>Gammaproteobacteria</taxon>
        <taxon>Moraxellales</taxon>
        <taxon>Moraxellaceae</taxon>
        <taxon>Acinetobacter</taxon>
    </lineage>
</organism>
<dbReference type="GO" id="GO:0046512">
    <property type="term" value="P:sphingosine biosynthetic process"/>
    <property type="evidence" value="ECO:0007669"/>
    <property type="project" value="TreeGrafter"/>
</dbReference>
<dbReference type="GO" id="GO:0017040">
    <property type="term" value="F:N-acylsphingosine amidohydrolase activity"/>
    <property type="evidence" value="ECO:0007669"/>
    <property type="project" value="UniProtKB-UniRule"/>
</dbReference>
<comment type="cofactor">
    <cofactor evidence="2">
        <name>Zn(2+)</name>
        <dbReference type="ChEBI" id="CHEBI:29105"/>
    </cofactor>
    <text evidence="2">Binds 1 zinc ion per subunit.</text>
</comment>
<dbReference type="RefSeq" id="WP_087513047.1">
    <property type="nucleotide sequence ID" value="NZ_CP032134.1"/>
</dbReference>
<feature type="domain" description="Neutral/alkaline non-lysosomal ceramidase N-terminal" evidence="4">
    <location>
        <begin position="2"/>
        <end position="522"/>
    </location>
</feature>
<dbReference type="GO" id="GO:0046514">
    <property type="term" value="P:ceramide catabolic process"/>
    <property type="evidence" value="ECO:0007669"/>
    <property type="project" value="InterPro"/>
</dbReference>
<evidence type="ECO:0000256" key="3">
    <source>
        <dbReference type="RuleBase" id="RU366019"/>
    </source>
</evidence>
<accession>A0A3B7M0A7</accession>
<keyword evidence="2" id="KW-0479">Metal-binding</keyword>
<keyword evidence="3" id="KW-0443">Lipid metabolism</keyword>
<dbReference type="Pfam" id="PF04734">
    <property type="entry name" value="Ceramidase_alk"/>
    <property type="match status" value="1"/>
</dbReference>
<sequence length="570" mass="63930">MFQAGWSRQEIQIEAKGYAMFGYGSWQHRAYKKRTPLYVRTVVIQDHQEKPLIFSCLDFGCITHAMRSEVLAELKKQMADLFCEERFVMTATHTHSGPGGCAYEALYNMPTPGFVPEHLHAVVYATVSSIQYAVKVLGRTEIRMSTTHFSEDVPVAWNRSLNAWNRNPDVQQRKETETHLAMNREMQLLGFYRDGQLHAFISLFGVHATCLGNTLNAHDGDNKGYAAGYSEQYLLEQGIHHPVAIFAQATAGDISPHFHGKNQLKIRQAIKGEQEYQYAQKNGRYQSEQALEALMKPGTVLSGELDAVLSYTDLSNVDIPLELSHGVKHARTSIPCHGVAFFAGTPVDGPGTAKPIVRVMSFLSQQYKKQKLKDRTADDFDFYQQLFASQGVKSILMESGIKRILGKPLGFAPGFIDPLVNEINRQVKAGAIRESPLVPSVVPLQMIQIGQLRIVCCPGELTTTAGKRVLETIVQNTSDQPIWLASYCNDYMGYVTTYEEYQEQAYEGGHTLFGQWTNAAFQLKFSALAQQLENTEAQRQHDRTTRPAEVPLQELLKRTNRGNLKTAVSE</sequence>
<dbReference type="Proteomes" id="UP000263753">
    <property type="component" value="Chromosome"/>
</dbReference>
<dbReference type="GO" id="GO:0005576">
    <property type="term" value="C:extracellular region"/>
    <property type="evidence" value="ECO:0007669"/>
    <property type="project" value="TreeGrafter"/>
</dbReference>
<dbReference type="GO" id="GO:0042759">
    <property type="term" value="P:long-chain fatty acid biosynthetic process"/>
    <property type="evidence" value="ECO:0007669"/>
    <property type="project" value="TreeGrafter"/>
</dbReference>
<dbReference type="PANTHER" id="PTHR12670:SF1">
    <property type="entry name" value="NEUTRAL CERAMIDASE"/>
    <property type="match status" value="1"/>
</dbReference>
<dbReference type="EC" id="3.5.1.23" evidence="3"/>
<gene>
    <name evidence="5" type="ORF">CDG60_15065</name>
</gene>
<reference evidence="6" key="1">
    <citation type="submission" date="2018-09" db="EMBL/GenBank/DDBJ databases">
        <title>The complete genome of Acinetobacter sp. strain WCHAc010005.</title>
        <authorList>
            <person name="Hu Y."/>
            <person name="Long H."/>
            <person name="Feng Y."/>
            <person name="Zong Z."/>
        </authorList>
    </citation>
    <scope>NUCLEOTIDE SEQUENCE [LARGE SCALE GENOMIC DNA]</scope>
    <source>
        <strain evidence="6">WCHAc010005</strain>
    </source>
</reference>
<evidence type="ECO:0000256" key="1">
    <source>
        <dbReference type="PIRSR" id="PIRSR606823-1"/>
    </source>
</evidence>
<dbReference type="EMBL" id="CP032134">
    <property type="protein sequence ID" value="AXY57765.1"/>
    <property type="molecule type" value="Genomic_DNA"/>
</dbReference>
<keyword evidence="2" id="KW-0862">Zinc</keyword>
<evidence type="ECO:0000256" key="2">
    <source>
        <dbReference type="PIRSR" id="PIRSR606823-2"/>
    </source>
</evidence>
<feature type="binding site" evidence="2">
    <location>
        <position position="494"/>
    </location>
    <ligand>
        <name>Zn(2+)</name>
        <dbReference type="ChEBI" id="CHEBI:29105"/>
    </ligand>
</feature>
<dbReference type="GO" id="GO:0016020">
    <property type="term" value="C:membrane"/>
    <property type="evidence" value="ECO:0007669"/>
    <property type="project" value="GOC"/>
</dbReference>
<dbReference type="GO" id="GO:0046872">
    <property type="term" value="F:metal ion binding"/>
    <property type="evidence" value="ECO:0007669"/>
    <property type="project" value="UniProtKB-KW"/>
</dbReference>
<dbReference type="InterPro" id="IPR006823">
    <property type="entry name" value="Ceramidase_alk"/>
</dbReference>
<evidence type="ECO:0000313" key="5">
    <source>
        <dbReference type="EMBL" id="AXY57765.1"/>
    </source>
</evidence>
<feature type="binding site" evidence="2">
    <location>
        <position position="460"/>
    </location>
    <ligand>
        <name>Zn(2+)</name>
        <dbReference type="ChEBI" id="CHEBI:29105"/>
    </ligand>
</feature>
<dbReference type="PANTHER" id="PTHR12670">
    <property type="entry name" value="CERAMIDASE"/>
    <property type="match status" value="1"/>
</dbReference>
<evidence type="ECO:0000259" key="4">
    <source>
        <dbReference type="Pfam" id="PF04734"/>
    </source>
</evidence>
<keyword evidence="3" id="KW-0746">Sphingolipid metabolism</keyword>
<comment type="catalytic activity">
    <reaction evidence="3">
        <text>an N-acylsphing-4-enine + H2O = sphing-4-enine + a fatty acid</text>
        <dbReference type="Rhea" id="RHEA:20856"/>
        <dbReference type="ChEBI" id="CHEBI:15377"/>
        <dbReference type="ChEBI" id="CHEBI:28868"/>
        <dbReference type="ChEBI" id="CHEBI:52639"/>
        <dbReference type="ChEBI" id="CHEBI:57756"/>
        <dbReference type="EC" id="3.5.1.23"/>
    </reaction>
</comment>
<feature type="active site" description="Nucleophile" evidence="1">
    <location>
        <position position="255"/>
    </location>
</feature>
<feature type="binding site" evidence="2">
    <location>
        <position position="207"/>
    </location>
    <ligand>
        <name>Zn(2+)</name>
        <dbReference type="ChEBI" id="CHEBI:29105"/>
    </ligand>
</feature>
<dbReference type="InterPro" id="IPR031329">
    <property type="entry name" value="NEUT/ALK_ceramidase_N"/>
</dbReference>
<dbReference type="AlphaFoldDB" id="A0A3B7M0A7"/>
<name>A0A3B7M0A7_9GAMM</name>
<keyword evidence="3" id="KW-0378">Hydrolase</keyword>
<proteinExistence type="inferred from homology"/>